<dbReference type="Pfam" id="PF10263">
    <property type="entry name" value="SprT-like"/>
    <property type="match status" value="1"/>
</dbReference>
<dbReference type="Proteomes" id="UP000608850">
    <property type="component" value="Unassembled WGS sequence"/>
</dbReference>
<dbReference type="EMBL" id="BMOQ01000004">
    <property type="protein sequence ID" value="GGN16946.1"/>
    <property type="molecule type" value="Genomic_DNA"/>
</dbReference>
<dbReference type="InterPro" id="IPR006640">
    <property type="entry name" value="SprT-like_domain"/>
</dbReference>
<comment type="caution">
    <text evidence="2">The sequence shown here is derived from an EMBL/GenBank/DDBJ whole genome shotgun (WGS) entry which is preliminary data.</text>
</comment>
<proteinExistence type="predicted"/>
<accession>A0A830GDB4</accession>
<dbReference type="OrthoDB" id="350006at2157"/>
<gene>
    <name evidence="2" type="ORF">GCM10009021_17090</name>
</gene>
<dbReference type="GO" id="GO:0006950">
    <property type="term" value="P:response to stress"/>
    <property type="evidence" value="ECO:0007669"/>
    <property type="project" value="UniProtKB-ARBA"/>
</dbReference>
<dbReference type="AlphaFoldDB" id="A0A830GDB4"/>
<dbReference type="RefSeq" id="WP_188878346.1">
    <property type="nucleotide sequence ID" value="NZ_BMOQ01000004.1"/>
</dbReference>
<evidence type="ECO:0000259" key="1">
    <source>
        <dbReference type="Pfam" id="PF10263"/>
    </source>
</evidence>
<sequence>MRFTDAAALRGWMAHETRRAVTETALDVDPALVTYAVSSRAKRRAGACRYTPLPTGTVGVEPAWGERTRLHREATVTLAARAAAAFDEATLRGVLRHELLHVEQVQAYGVTDHGPAFRERTAALDVPLDCPPFADPAYRLRCTDCETVVGRRYRRCPTVETPETYRTACCAAPLAVEEVR</sequence>
<organism evidence="2 3">
    <name type="scientific">Halarchaeum nitratireducens</name>
    <dbReference type="NCBI Taxonomy" id="489913"/>
    <lineage>
        <taxon>Archaea</taxon>
        <taxon>Methanobacteriati</taxon>
        <taxon>Methanobacteriota</taxon>
        <taxon>Stenosarchaea group</taxon>
        <taxon>Halobacteria</taxon>
        <taxon>Halobacteriales</taxon>
        <taxon>Halobacteriaceae</taxon>
    </lineage>
</organism>
<keyword evidence="3" id="KW-1185">Reference proteome</keyword>
<protein>
    <recommendedName>
        <fullName evidence="1">SprT-like domain-containing protein</fullName>
    </recommendedName>
</protein>
<evidence type="ECO:0000313" key="3">
    <source>
        <dbReference type="Proteomes" id="UP000608850"/>
    </source>
</evidence>
<feature type="domain" description="SprT-like" evidence="1">
    <location>
        <begin position="30"/>
        <end position="124"/>
    </location>
</feature>
<name>A0A830GDB4_9EURY</name>
<reference evidence="2 3" key="1">
    <citation type="journal article" date="2019" name="Int. J. Syst. Evol. Microbiol.">
        <title>The Global Catalogue of Microorganisms (GCM) 10K type strain sequencing project: providing services to taxonomists for standard genome sequencing and annotation.</title>
        <authorList>
            <consortium name="The Broad Institute Genomics Platform"/>
            <consortium name="The Broad Institute Genome Sequencing Center for Infectious Disease"/>
            <person name="Wu L."/>
            <person name="Ma J."/>
        </authorList>
    </citation>
    <scope>NUCLEOTIDE SEQUENCE [LARGE SCALE GENOMIC DNA]</scope>
    <source>
        <strain evidence="2 3">JCM 16331</strain>
    </source>
</reference>
<evidence type="ECO:0000313" key="2">
    <source>
        <dbReference type="EMBL" id="GGN16946.1"/>
    </source>
</evidence>